<dbReference type="Gene3D" id="3.55.40.20">
    <property type="entry name" value="Iron/manganese superoxide dismutase, C-terminal domain"/>
    <property type="match status" value="1"/>
</dbReference>
<dbReference type="Pfam" id="PF02777">
    <property type="entry name" value="Sod_Fe_C"/>
    <property type="match status" value="1"/>
</dbReference>
<dbReference type="InterPro" id="IPR036324">
    <property type="entry name" value="Mn/Fe_SOD_N_sf"/>
</dbReference>
<evidence type="ECO:0000256" key="5">
    <source>
        <dbReference type="ARBA" id="ARBA00023002"/>
    </source>
</evidence>
<dbReference type="EC" id="1.15.1.1" evidence="3"/>
<gene>
    <name evidence="10" type="ORF">MAR_018118</name>
</gene>
<dbReference type="InterPro" id="IPR036314">
    <property type="entry name" value="SOD_C_sf"/>
</dbReference>
<keyword evidence="5" id="KW-0560">Oxidoreductase</keyword>
<comment type="function">
    <text evidence="1">Destroys superoxide anion radicals which are normally produced within the cells and which are toxic to biological systems.</text>
</comment>
<evidence type="ECO:0000259" key="8">
    <source>
        <dbReference type="Pfam" id="PF00081"/>
    </source>
</evidence>
<name>A0ABY7EE54_MYAAR</name>
<evidence type="ECO:0000256" key="6">
    <source>
        <dbReference type="ARBA" id="ARBA00023211"/>
    </source>
</evidence>
<evidence type="ECO:0000313" key="11">
    <source>
        <dbReference type="Proteomes" id="UP001164746"/>
    </source>
</evidence>
<evidence type="ECO:0000256" key="7">
    <source>
        <dbReference type="ARBA" id="ARBA00049204"/>
    </source>
</evidence>
<proteinExistence type="inferred from homology"/>
<keyword evidence="4" id="KW-0479">Metal-binding</keyword>
<feature type="domain" description="Manganese/iron superoxide dismutase C-terminal" evidence="9">
    <location>
        <begin position="193"/>
        <end position="296"/>
    </location>
</feature>
<sequence length="304" mass="33773">MICVWGRWSAREGRWSSWCDDGLRGVTMICVGGRWSARAGRWSSWCDDGLRMRYDGLCGHRVIPPKINRGQDRRKAKYLTPNMLSSKAAPLTRLVSKARQLTSSCQRSKHTLPDLPYAYDALAPVVSADIMEIHHKKHHATSLSSFSLLSSRVISDNVSQIISLQPALKFNGGGHINHSIFWEVLSPTGGGVPKGDLMELIKDNFGSFDAMKGELTAASVGIQGSGWGWLGWNPVSGRLRISSCANQDPLQPTTGLVPLFGIDVWEHAYYLQYKNVRPDYVKAIFDIANWEEVGNRLANARMST</sequence>
<evidence type="ECO:0000256" key="1">
    <source>
        <dbReference type="ARBA" id="ARBA00002170"/>
    </source>
</evidence>
<dbReference type="InterPro" id="IPR019831">
    <property type="entry name" value="Mn/Fe_SOD_N"/>
</dbReference>
<dbReference type="EMBL" id="CP111017">
    <property type="protein sequence ID" value="WAR08160.1"/>
    <property type="molecule type" value="Genomic_DNA"/>
</dbReference>
<dbReference type="SUPFAM" id="SSF46609">
    <property type="entry name" value="Fe,Mn superoxide dismutase (SOD), N-terminal domain"/>
    <property type="match status" value="1"/>
</dbReference>
<dbReference type="PROSITE" id="PS00088">
    <property type="entry name" value="SOD_MN"/>
    <property type="match status" value="1"/>
</dbReference>
<accession>A0ABY7EE54</accession>
<dbReference type="InterPro" id="IPR050265">
    <property type="entry name" value="Fe/Mn_Superoxide_Dismutase"/>
</dbReference>
<evidence type="ECO:0000259" key="9">
    <source>
        <dbReference type="Pfam" id="PF02777"/>
    </source>
</evidence>
<evidence type="ECO:0000256" key="2">
    <source>
        <dbReference type="ARBA" id="ARBA00008714"/>
    </source>
</evidence>
<dbReference type="InterPro" id="IPR001189">
    <property type="entry name" value="Mn/Fe_SOD"/>
</dbReference>
<dbReference type="InterPro" id="IPR019832">
    <property type="entry name" value="Mn/Fe_SOD_C"/>
</dbReference>
<dbReference type="Proteomes" id="UP001164746">
    <property type="component" value="Chromosome 6"/>
</dbReference>
<dbReference type="Pfam" id="PF00081">
    <property type="entry name" value="Sod_Fe_N"/>
    <property type="match status" value="1"/>
</dbReference>
<feature type="domain" description="Manganese/iron superoxide dismutase N-terminal" evidence="8">
    <location>
        <begin position="109"/>
        <end position="186"/>
    </location>
</feature>
<dbReference type="PANTHER" id="PTHR11404:SF6">
    <property type="entry name" value="SUPEROXIDE DISMUTASE [MN], MITOCHONDRIAL"/>
    <property type="match status" value="1"/>
</dbReference>
<evidence type="ECO:0000256" key="3">
    <source>
        <dbReference type="ARBA" id="ARBA00012682"/>
    </source>
</evidence>
<evidence type="ECO:0000313" key="10">
    <source>
        <dbReference type="EMBL" id="WAR08160.1"/>
    </source>
</evidence>
<keyword evidence="6" id="KW-0464">Manganese</keyword>
<comment type="similarity">
    <text evidence="2">Belongs to the iron/manganese superoxide dismutase family.</text>
</comment>
<comment type="catalytic activity">
    <reaction evidence="7">
        <text>2 superoxide + 2 H(+) = H2O2 + O2</text>
        <dbReference type="Rhea" id="RHEA:20696"/>
        <dbReference type="ChEBI" id="CHEBI:15378"/>
        <dbReference type="ChEBI" id="CHEBI:15379"/>
        <dbReference type="ChEBI" id="CHEBI:16240"/>
        <dbReference type="ChEBI" id="CHEBI:18421"/>
        <dbReference type="EC" id="1.15.1.1"/>
    </reaction>
</comment>
<keyword evidence="11" id="KW-1185">Reference proteome</keyword>
<dbReference type="InterPro" id="IPR019833">
    <property type="entry name" value="Mn/Fe_SOD_BS"/>
</dbReference>
<reference evidence="10" key="1">
    <citation type="submission" date="2022-11" db="EMBL/GenBank/DDBJ databases">
        <title>Centuries of genome instability and evolution in soft-shell clam transmissible cancer (bioRxiv).</title>
        <authorList>
            <person name="Hart S.F.M."/>
            <person name="Yonemitsu M.A."/>
            <person name="Giersch R.M."/>
            <person name="Beal B.F."/>
            <person name="Arriagada G."/>
            <person name="Davis B.W."/>
            <person name="Ostrander E.A."/>
            <person name="Goff S.P."/>
            <person name="Metzger M.J."/>
        </authorList>
    </citation>
    <scope>NUCLEOTIDE SEQUENCE</scope>
    <source>
        <strain evidence="10">MELC-2E11</strain>
        <tissue evidence="10">Siphon/mantle</tissue>
    </source>
</reference>
<protein>
    <recommendedName>
        <fullName evidence="3">superoxide dismutase</fullName>
        <ecNumber evidence="3">1.15.1.1</ecNumber>
    </recommendedName>
</protein>
<dbReference type="PRINTS" id="PR01703">
    <property type="entry name" value="MNSODISMTASE"/>
</dbReference>
<organism evidence="10 11">
    <name type="scientific">Mya arenaria</name>
    <name type="common">Soft-shell clam</name>
    <dbReference type="NCBI Taxonomy" id="6604"/>
    <lineage>
        <taxon>Eukaryota</taxon>
        <taxon>Metazoa</taxon>
        <taxon>Spiralia</taxon>
        <taxon>Lophotrochozoa</taxon>
        <taxon>Mollusca</taxon>
        <taxon>Bivalvia</taxon>
        <taxon>Autobranchia</taxon>
        <taxon>Heteroconchia</taxon>
        <taxon>Euheterodonta</taxon>
        <taxon>Imparidentia</taxon>
        <taxon>Neoheterodontei</taxon>
        <taxon>Myida</taxon>
        <taxon>Myoidea</taxon>
        <taxon>Myidae</taxon>
        <taxon>Mya</taxon>
    </lineage>
</organism>
<dbReference type="SUPFAM" id="SSF54719">
    <property type="entry name" value="Fe,Mn superoxide dismutase (SOD), C-terminal domain"/>
    <property type="match status" value="1"/>
</dbReference>
<dbReference type="Gene3D" id="1.10.287.990">
    <property type="entry name" value="Fe,Mn superoxide dismutase (SOD) domain"/>
    <property type="match status" value="1"/>
</dbReference>
<evidence type="ECO:0000256" key="4">
    <source>
        <dbReference type="ARBA" id="ARBA00022723"/>
    </source>
</evidence>
<dbReference type="PANTHER" id="PTHR11404">
    <property type="entry name" value="SUPEROXIDE DISMUTASE 2"/>
    <property type="match status" value="1"/>
</dbReference>